<protein>
    <submittedName>
        <fullName evidence="1">Uncharacterized protein</fullName>
    </submittedName>
</protein>
<proteinExistence type="predicted"/>
<name>A0ABZ2V0E4_9CYAN</name>
<keyword evidence="2" id="KW-1185">Reference proteome</keyword>
<sequence length="63" mass="7092">MVGICVFRFINDYIKSSNSSGLTPNSRNFLADYTCATITSILNPDFSQEEKIIDEKPQQVAFI</sequence>
<evidence type="ECO:0000313" key="2">
    <source>
        <dbReference type="Proteomes" id="UP001483337"/>
    </source>
</evidence>
<organism evidence="1 2">
    <name type="scientific">Okeanomitos corallinicola TIOX110</name>
    <dbReference type="NCBI Taxonomy" id="3133117"/>
    <lineage>
        <taxon>Bacteria</taxon>
        <taxon>Bacillati</taxon>
        <taxon>Cyanobacteriota</taxon>
        <taxon>Cyanophyceae</taxon>
        <taxon>Nostocales</taxon>
        <taxon>Aphanizomenonaceae</taxon>
        <taxon>Okeanomitos</taxon>
    </lineage>
</organism>
<dbReference type="Proteomes" id="UP001483337">
    <property type="component" value="Chromosome"/>
</dbReference>
<evidence type="ECO:0000313" key="1">
    <source>
        <dbReference type="EMBL" id="WZB89978.1"/>
    </source>
</evidence>
<gene>
    <name evidence="1" type="ORF">WJM97_09905</name>
</gene>
<dbReference type="EMBL" id="CP150886">
    <property type="protein sequence ID" value="WZB89978.1"/>
    <property type="molecule type" value="Genomic_DNA"/>
</dbReference>
<reference evidence="1 2" key="1">
    <citation type="submission" date="2024-04" db="EMBL/GenBank/DDBJ databases">
        <title>Okeanomitos corallinicola gen. &amp; sp. nov. (Nostocales, Cyanobacteria), a new toxic marine heterocyst-forming cyanobacterium from a coral reef.</title>
        <authorList>
            <person name="Li H."/>
            <person name="Li R."/>
            <person name="Kang J."/>
            <person name="Hii K.S."/>
            <person name="Mohamed H.F."/>
            <person name="Xu X."/>
            <person name="Luo Z."/>
        </authorList>
    </citation>
    <scope>NUCLEOTIDE SEQUENCE [LARGE SCALE GENOMIC DNA]</scope>
    <source>
        <strain evidence="1 2">TIOX110</strain>
    </source>
</reference>
<accession>A0ABZ2V0E4</accession>
<dbReference type="RefSeq" id="WP_353932874.1">
    <property type="nucleotide sequence ID" value="NZ_CP150886.1"/>
</dbReference>